<sequence>MMVSLAKMEETGVVMRAPSGAMISVATVHVVGMVTMETVGMAMTVATIVAITNGIGVMMRSPLACVELKDFEKLDKMYDIDWKKMHDQICKYKKTYVYALLYGNWKGLDHWTHAYLKNKKISDLRQSFPADYKPQFCMEGKNTYGHTVRFEFVDVNRIDSFLNKYRSASGNARVVPDEPSN</sequence>
<dbReference type="AlphaFoldDB" id="J3KZK9"/>
<organism evidence="2">
    <name type="scientific">Oryza brachyantha</name>
    <name type="common">malo sina</name>
    <dbReference type="NCBI Taxonomy" id="4533"/>
    <lineage>
        <taxon>Eukaryota</taxon>
        <taxon>Viridiplantae</taxon>
        <taxon>Streptophyta</taxon>
        <taxon>Embryophyta</taxon>
        <taxon>Tracheophyta</taxon>
        <taxon>Spermatophyta</taxon>
        <taxon>Magnoliopsida</taxon>
        <taxon>Liliopsida</taxon>
        <taxon>Poales</taxon>
        <taxon>Poaceae</taxon>
        <taxon>BOP clade</taxon>
        <taxon>Oryzoideae</taxon>
        <taxon>Oryzeae</taxon>
        <taxon>Oryzinae</taxon>
        <taxon>Oryza</taxon>
    </lineage>
</organism>
<keyword evidence="3" id="KW-1185">Reference proteome</keyword>
<feature type="transmembrane region" description="Helical" evidence="1">
    <location>
        <begin position="20"/>
        <end position="51"/>
    </location>
</feature>
<evidence type="ECO:0000313" key="2">
    <source>
        <dbReference type="EnsemblPlants" id="OB01G24150.1"/>
    </source>
</evidence>
<reference evidence="2" key="2">
    <citation type="submission" date="2013-04" db="UniProtKB">
        <authorList>
            <consortium name="EnsemblPlants"/>
        </authorList>
    </citation>
    <scope>IDENTIFICATION</scope>
</reference>
<keyword evidence="1" id="KW-0812">Transmembrane</keyword>
<keyword evidence="1" id="KW-0472">Membrane</keyword>
<keyword evidence="1" id="KW-1133">Transmembrane helix</keyword>
<evidence type="ECO:0000313" key="3">
    <source>
        <dbReference type="Proteomes" id="UP000006038"/>
    </source>
</evidence>
<proteinExistence type="predicted"/>
<name>J3KZK9_ORYBR</name>
<evidence type="ECO:0000256" key="1">
    <source>
        <dbReference type="SAM" id="Phobius"/>
    </source>
</evidence>
<dbReference type="OMA" id="FETKISH"/>
<dbReference type="HOGENOM" id="CLU_1491235_0_0_1"/>
<dbReference type="EnsemblPlants" id="OB01G24150.1">
    <property type="protein sequence ID" value="OB01G24150.1"/>
    <property type="gene ID" value="OB01G24150"/>
</dbReference>
<reference evidence="2" key="1">
    <citation type="journal article" date="2013" name="Nat. Commun.">
        <title>Whole-genome sequencing of Oryza brachyantha reveals mechanisms underlying Oryza genome evolution.</title>
        <authorList>
            <person name="Chen J."/>
            <person name="Huang Q."/>
            <person name="Gao D."/>
            <person name="Wang J."/>
            <person name="Lang Y."/>
            <person name="Liu T."/>
            <person name="Li B."/>
            <person name="Bai Z."/>
            <person name="Luis Goicoechea J."/>
            <person name="Liang C."/>
            <person name="Chen C."/>
            <person name="Zhang W."/>
            <person name="Sun S."/>
            <person name="Liao Y."/>
            <person name="Zhang X."/>
            <person name="Yang L."/>
            <person name="Song C."/>
            <person name="Wang M."/>
            <person name="Shi J."/>
            <person name="Liu G."/>
            <person name="Liu J."/>
            <person name="Zhou H."/>
            <person name="Zhou W."/>
            <person name="Yu Q."/>
            <person name="An N."/>
            <person name="Chen Y."/>
            <person name="Cai Q."/>
            <person name="Wang B."/>
            <person name="Liu B."/>
            <person name="Min J."/>
            <person name="Huang Y."/>
            <person name="Wu H."/>
            <person name="Li Z."/>
            <person name="Zhang Y."/>
            <person name="Yin Y."/>
            <person name="Song W."/>
            <person name="Jiang J."/>
            <person name="Jackson S.A."/>
            <person name="Wing R.A."/>
            <person name="Wang J."/>
            <person name="Chen M."/>
        </authorList>
    </citation>
    <scope>NUCLEOTIDE SEQUENCE [LARGE SCALE GENOMIC DNA]</scope>
    <source>
        <strain evidence="2">cv. IRGC 101232</strain>
    </source>
</reference>
<protein>
    <submittedName>
        <fullName evidence="2">Uncharacterized protein</fullName>
    </submittedName>
</protein>
<dbReference type="Gramene" id="OB01G24150.1">
    <property type="protein sequence ID" value="OB01G24150.1"/>
    <property type="gene ID" value="OB01G24150"/>
</dbReference>
<dbReference type="Proteomes" id="UP000006038">
    <property type="component" value="Chromosome 1"/>
</dbReference>
<accession>J3KZK9</accession>